<dbReference type="GO" id="GO:0000976">
    <property type="term" value="F:transcription cis-regulatory region binding"/>
    <property type="evidence" value="ECO:0007669"/>
    <property type="project" value="TreeGrafter"/>
</dbReference>
<keyword evidence="2" id="KW-0805">Transcription regulation</keyword>
<evidence type="ECO:0000313" key="8">
    <source>
        <dbReference type="Proteomes" id="UP001139179"/>
    </source>
</evidence>
<dbReference type="AlphaFoldDB" id="A0A9X2IMN5"/>
<dbReference type="RefSeq" id="WP_251221780.1">
    <property type="nucleotide sequence ID" value="NZ_JAMBOL010000001.1"/>
</dbReference>
<dbReference type="InterPro" id="IPR009057">
    <property type="entry name" value="Homeodomain-like_sf"/>
</dbReference>
<evidence type="ECO:0000256" key="4">
    <source>
        <dbReference type="ARBA" id="ARBA00023163"/>
    </source>
</evidence>
<evidence type="ECO:0000256" key="2">
    <source>
        <dbReference type="ARBA" id="ARBA00023015"/>
    </source>
</evidence>
<gene>
    <name evidence="7" type="ORF">M3202_02525</name>
</gene>
<feature type="domain" description="HTH tetR-type" evidence="6">
    <location>
        <begin position="10"/>
        <end position="70"/>
    </location>
</feature>
<dbReference type="Gene3D" id="1.10.357.10">
    <property type="entry name" value="Tetracycline Repressor, domain 2"/>
    <property type="match status" value="1"/>
</dbReference>
<dbReference type="GO" id="GO:0003700">
    <property type="term" value="F:DNA-binding transcription factor activity"/>
    <property type="evidence" value="ECO:0007669"/>
    <property type="project" value="TreeGrafter"/>
</dbReference>
<accession>A0A9X2IMN5</accession>
<dbReference type="PANTHER" id="PTHR30055:SF175">
    <property type="entry name" value="HTH-TYPE TRANSCRIPTIONAL REPRESSOR KSTR2"/>
    <property type="match status" value="1"/>
</dbReference>
<evidence type="ECO:0000259" key="6">
    <source>
        <dbReference type="PROSITE" id="PS50977"/>
    </source>
</evidence>
<evidence type="ECO:0000256" key="5">
    <source>
        <dbReference type="PROSITE-ProRule" id="PRU00335"/>
    </source>
</evidence>
<keyword evidence="1" id="KW-0678">Repressor</keyword>
<proteinExistence type="predicted"/>
<sequence>MAPRRKAEDELTKAQILDAAKKLFAEKGYHQVSMRSMARELGCSHGAIYYHFSNKAAVFTAFIESGFQLLNARLTAVMEETSLTKEEKLIELFRRFLTFGIEYPHHYEAMFHLKDDELRHTVHASYESFQLFGEAIQHLAVKQISQRDAWSSLFALHGFVTFFQRRGQTVQELKVMIDHHAQFLADSLT</sequence>
<keyword evidence="8" id="KW-1185">Reference proteome</keyword>
<dbReference type="Pfam" id="PF00440">
    <property type="entry name" value="TetR_N"/>
    <property type="match status" value="1"/>
</dbReference>
<evidence type="ECO:0000256" key="1">
    <source>
        <dbReference type="ARBA" id="ARBA00022491"/>
    </source>
</evidence>
<evidence type="ECO:0000256" key="3">
    <source>
        <dbReference type="ARBA" id="ARBA00023125"/>
    </source>
</evidence>
<organism evidence="7 8">
    <name type="scientific">Halalkalibacter oceani</name>
    <dbReference type="NCBI Taxonomy" id="1653776"/>
    <lineage>
        <taxon>Bacteria</taxon>
        <taxon>Bacillati</taxon>
        <taxon>Bacillota</taxon>
        <taxon>Bacilli</taxon>
        <taxon>Bacillales</taxon>
        <taxon>Bacillaceae</taxon>
        <taxon>Halalkalibacter</taxon>
    </lineage>
</organism>
<feature type="DNA-binding region" description="H-T-H motif" evidence="5">
    <location>
        <begin position="33"/>
        <end position="52"/>
    </location>
</feature>
<dbReference type="SUPFAM" id="SSF48498">
    <property type="entry name" value="Tetracyclin repressor-like, C-terminal domain"/>
    <property type="match status" value="1"/>
</dbReference>
<reference evidence="7" key="1">
    <citation type="submission" date="2022-05" db="EMBL/GenBank/DDBJ databases">
        <title>Comparative Genomics of Spacecraft Associated Microbes.</title>
        <authorList>
            <person name="Tran M.T."/>
            <person name="Wright A."/>
            <person name="Seuylemezian A."/>
            <person name="Eisen J."/>
            <person name="Coil D."/>
        </authorList>
    </citation>
    <scope>NUCLEOTIDE SEQUENCE</scope>
    <source>
        <strain evidence="7">214.1.1</strain>
    </source>
</reference>
<keyword evidence="4" id="KW-0804">Transcription</keyword>
<dbReference type="SUPFAM" id="SSF46689">
    <property type="entry name" value="Homeodomain-like"/>
    <property type="match status" value="1"/>
</dbReference>
<dbReference type="PRINTS" id="PR00455">
    <property type="entry name" value="HTHTETR"/>
</dbReference>
<protein>
    <submittedName>
        <fullName evidence="7">TetR/AcrR family transcriptional regulator</fullName>
    </submittedName>
</protein>
<dbReference type="InterPro" id="IPR036271">
    <property type="entry name" value="Tet_transcr_reg_TetR-rel_C_sf"/>
</dbReference>
<keyword evidence="3 5" id="KW-0238">DNA-binding</keyword>
<evidence type="ECO:0000313" key="7">
    <source>
        <dbReference type="EMBL" id="MCM3712941.1"/>
    </source>
</evidence>
<name>A0A9X2IMN5_9BACI</name>
<dbReference type="Proteomes" id="UP001139179">
    <property type="component" value="Unassembled WGS sequence"/>
</dbReference>
<dbReference type="PANTHER" id="PTHR30055">
    <property type="entry name" value="HTH-TYPE TRANSCRIPTIONAL REGULATOR RUTR"/>
    <property type="match status" value="1"/>
</dbReference>
<dbReference type="PROSITE" id="PS50977">
    <property type="entry name" value="HTH_TETR_2"/>
    <property type="match status" value="1"/>
</dbReference>
<dbReference type="EMBL" id="JAMBOL010000001">
    <property type="protein sequence ID" value="MCM3712941.1"/>
    <property type="molecule type" value="Genomic_DNA"/>
</dbReference>
<comment type="caution">
    <text evidence="7">The sequence shown here is derived from an EMBL/GenBank/DDBJ whole genome shotgun (WGS) entry which is preliminary data.</text>
</comment>
<dbReference type="InterPro" id="IPR001647">
    <property type="entry name" value="HTH_TetR"/>
</dbReference>
<dbReference type="InterPro" id="IPR050109">
    <property type="entry name" value="HTH-type_TetR-like_transc_reg"/>
</dbReference>